<evidence type="ECO:0000259" key="2">
    <source>
        <dbReference type="Pfam" id="PF22314"/>
    </source>
</evidence>
<proteinExistence type="predicted"/>
<dbReference type="AlphaFoldDB" id="A0A183CGW8"/>
<protein>
    <submittedName>
        <fullName evidence="4">Transmembrane protein</fullName>
    </submittedName>
</protein>
<feature type="domain" description="NPC1 middle luminal" evidence="2">
    <location>
        <begin position="37"/>
        <end position="126"/>
    </location>
</feature>
<evidence type="ECO:0000256" key="1">
    <source>
        <dbReference type="SAM" id="SignalP"/>
    </source>
</evidence>
<reference evidence="4" key="2">
    <citation type="submission" date="2016-06" db="UniProtKB">
        <authorList>
            <consortium name="WormBaseParasite"/>
        </authorList>
    </citation>
    <scope>IDENTIFICATION</scope>
</reference>
<keyword evidence="3" id="KW-1185">Reference proteome</keyword>
<evidence type="ECO:0000313" key="4">
    <source>
        <dbReference type="WBParaSite" id="GPLIN_001212300"/>
    </source>
</evidence>
<dbReference type="InterPro" id="IPR053956">
    <property type="entry name" value="NPC1_MLD"/>
</dbReference>
<feature type="signal peptide" evidence="1">
    <location>
        <begin position="1"/>
        <end position="17"/>
    </location>
</feature>
<evidence type="ECO:0000313" key="3">
    <source>
        <dbReference type="Proteomes" id="UP000050741"/>
    </source>
</evidence>
<dbReference type="Pfam" id="PF22314">
    <property type="entry name" value="NPC1_MLD"/>
    <property type="match status" value="1"/>
</dbReference>
<dbReference type="Proteomes" id="UP000050741">
    <property type="component" value="Unassembled WGS sequence"/>
</dbReference>
<sequence length="231" mass="26570">MTIFLLVLVHALLAASADIRLTNDQPVELLLSSTSSKIYQIKQMIIVPNNQSYWNREHPSNFQKTVQIGPMFRKDFLHAAFELYQQVPVLNSSFAQQADATQCIVTLNNNCLSHCAVVMSVFNYYFQAFWSHTISALFRLVKSLIVLAMLARGRPLWHCCHHINVILMLISHATAFIQPMSSDKDLSEFVEPKWMQDGFVQHLRDAEKEHEKAALEHKSMAQQLKLFRLKL</sequence>
<feature type="chain" id="PRO_5008147597" evidence="1">
    <location>
        <begin position="18"/>
        <end position="231"/>
    </location>
</feature>
<accession>A0A183CGW8</accession>
<reference evidence="3" key="1">
    <citation type="submission" date="2014-05" db="EMBL/GenBank/DDBJ databases">
        <title>The genome and life-stage specific transcriptomes of Globodera pallida elucidate key aspects of plant parasitism by a cyst nematode.</title>
        <authorList>
            <person name="Cotton J.A."/>
            <person name="Lilley C.J."/>
            <person name="Jones L.M."/>
            <person name="Kikuchi T."/>
            <person name="Reid A.J."/>
            <person name="Thorpe P."/>
            <person name="Tsai I.J."/>
            <person name="Beasley H."/>
            <person name="Blok V."/>
            <person name="Cock P.J.A."/>
            <person name="Van den Akker S.E."/>
            <person name="Holroyd N."/>
            <person name="Hunt M."/>
            <person name="Mantelin S."/>
            <person name="Naghra H."/>
            <person name="Pain A."/>
            <person name="Palomares-Rius J.E."/>
            <person name="Zarowiecki M."/>
            <person name="Berriman M."/>
            <person name="Jones J.T."/>
            <person name="Urwin P.E."/>
        </authorList>
    </citation>
    <scope>NUCLEOTIDE SEQUENCE [LARGE SCALE GENOMIC DNA]</scope>
    <source>
        <strain evidence="3">Lindley</strain>
    </source>
</reference>
<organism evidence="3 4">
    <name type="scientific">Globodera pallida</name>
    <name type="common">Potato cyst nematode worm</name>
    <name type="synonym">Heterodera pallida</name>
    <dbReference type="NCBI Taxonomy" id="36090"/>
    <lineage>
        <taxon>Eukaryota</taxon>
        <taxon>Metazoa</taxon>
        <taxon>Ecdysozoa</taxon>
        <taxon>Nematoda</taxon>
        <taxon>Chromadorea</taxon>
        <taxon>Rhabditida</taxon>
        <taxon>Tylenchina</taxon>
        <taxon>Tylenchomorpha</taxon>
        <taxon>Tylenchoidea</taxon>
        <taxon>Heteroderidae</taxon>
        <taxon>Heteroderinae</taxon>
        <taxon>Globodera</taxon>
    </lineage>
</organism>
<name>A0A183CGW8_GLOPA</name>
<dbReference type="WBParaSite" id="GPLIN_001212300">
    <property type="protein sequence ID" value="GPLIN_001212300"/>
    <property type="gene ID" value="GPLIN_001212300"/>
</dbReference>
<keyword evidence="1" id="KW-0732">Signal</keyword>